<keyword evidence="3" id="KW-0678">Repressor</keyword>
<gene>
    <name evidence="12" type="ORF">ZOSMA_54G00770</name>
</gene>
<keyword evidence="10" id="KW-0472">Membrane</keyword>
<dbReference type="FunFam" id="1.10.10.10:FF:000073">
    <property type="entry name" value="E2F transcription factor 8"/>
    <property type="match status" value="1"/>
</dbReference>
<keyword evidence="7 9" id="KW-0539">Nucleus</keyword>
<evidence type="ECO:0000313" key="12">
    <source>
        <dbReference type="EMBL" id="KMZ61146.1"/>
    </source>
</evidence>
<evidence type="ECO:0000256" key="1">
    <source>
        <dbReference type="ARBA" id="ARBA00004123"/>
    </source>
</evidence>
<evidence type="ECO:0000256" key="5">
    <source>
        <dbReference type="ARBA" id="ARBA00023125"/>
    </source>
</evidence>
<dbReference type="Proteomes" id="UP000036987">
    <property type="component" value="Unassembled WGS sequence"/>
</dbReference>
<comment type="caution">
    <text evidence="12">The sequence shown here is derived from an EMBL/GenBank/DDBJ whole genome shotgun (WGS) entry which is preliminary data.</text>
</comment>
<dbReference type="InterPro" id="IPR003316">
    <property type="entry name" value="E2F_WHTH_DNA-bd_dom"/>
</dbReference>
<dbReference type="PANTHER" id="PTHR12081">
    <property type="entry name" value="TRANSCRIPTION FACTOR E2F"/>
    <property type="match status" value="1"/>
</dbReference>
<evidence type="ECO:0000256" key="2">
    <source>
        <dbReference type="ARBA" id="ARBA00010940"/>
    </source>
</evidence>
<dbReference type="Gene3D" id="1.10.10.10">
    <property type="entry name" value="Winged helix-like DNA-binding domain superfamily/Winged helix DNA-binding domain"/>
    <property type="match status" value="1"/>
</dbReference>
<keyword evidence="13" id="KW-1185">Reference proteome</keyword>
<dbReference type="InterPro" id="IPR036390">
    <property type="entry name" value="WH_DNA-bd_sf"/>
</dbReference>
<keyword evidence="10" id="KW-0812">Transmembrane</keyword>
<name>A0A0K9NWL4_ZOSMR</name>
<dbReference type="InterPro" id="IPR015633">
    <property type="entry name" value="E2F"/>
</dbReference>
<evidence type="ECO:0000313" key="13">
    <source>
        <dbReference type="Proteomes" id="UP000036987"/>
    </source>
</evidence>
<comment type="subcellular location">
    <subcellularLocation>
        <location evidence="1 9">Nucleus</location>
    </subcellularLocation>
</comment>
<sequence>MSMNEPPFFDELGYIAHNHAYSRKQKSLGLLCTKFLGLYNREGVECVSLDEAASRLGVERRRIYDIVNVVESVGVLSRKAKNRYSWIGFKGIPKALASLKEEAKRETSNNSGNIAFSYGKNLDDDDDDKLIDHDAETVDDTLTLSIKTTPSPNVPVKVRPGMYFIILLSLTIFTLKASLLLCASSMKYEV</sequence>
<dbReference type="SUPFAM" id="SSF46785">
    <property type="entry name" value="Winged helix' DNA-binding domain"/>
    <property type="match status" value="1"/>
</dbReference>
<evidence type="ECO:0000256" key="8">
    <source>
        <dbReference type="ARBA" id="ARBA00023306"/>
    </source>
</evidence>
<comment type="similarity">
    <text evidence="2 9">Belongs to the E2F/DP family.</text>
</comment>
<protein>
    <recommendedName>
        <fullName evidence="11">E2F/DP family winged-helix DNA-binding domain-containing protein</fullName>
    </recommendedName>
</protein>
<accession>A0A0K9NWL4</accession>
<dbReference type="PANTHER" id="PTHR12081:SF7">
    <property type="entry name" value="TRANSCRIPTION FACTOR EFL-3"/>
    <property type="match status" value="1"/>
</dbReference>
<evidence type="ECO:0000256" key="6">
    <source>
        <dbReference type="ARBA" id="ARBA00023163"/>
    </source>
</evidence>
<keyword evidence="8" id="KW-0131">Cell cycle</keyword>
<dbReference type="InterPro" id="IPR036388">
    <property type="entry name" value="WH-like_DNA-bd_sf"/>
</dbReference>
<keyword evidence="4 9" id="KW-0805">Transcription regulation</keyword>
<dbReference type="STRING" id="29655.A0A0K9NWL4"/>
<proteinExistence type="inferred from homology"/>
<dbReference type="GO" id="GO:0000978">
    <property type="term" value="F:RNA polymerase II cis-regulatory region sequence-specific DNA binding"/>
    <property type="evidence" value="ECO:0007669"/>
    <property type="project" value="InterPro"/>
</dbReference>
<dbReference type="GO" id="GO:0006357">
    <property type="term" value="P:regulation of transcription by RNA polymerase II"/>
    <property type="evidence" value="ECO:0007669"/>
    <property type="project" value="InterPro"/>
</dbReference>
<dbReference type="GO" id="GO:0005634">
    <property type="term" value="C:nucleus"/>
    <property type="evidence" value="ECO:0007669"/>
    <property type="project" value="UniProtKB-SubCell"/>
</dbReference>
<evidence type="ECO:0000256" key="3">
    <source>
        <dbReference type="ARBA" id="ARBA00022491"/>
    </source>
</evidence>
<keyword evidence="5 9" id="KW-0238">DNA-binding</keyword>
<dbReference type="GO" id="GO:0005667">
    <property type="term" value="C:transcription regulator complex"/>
    <property type="evidence" value="ECO:0007669"/>
    <property type="project" value="InterPro"/>
</dbReference>
<dbReference type="SMART" id="SM01372">
    <property type="entry name" value="E2F_TDP"/>
    <property type="match status" value="1"/>
</dbReference>
<dbReference type="EMBL" id="LFYR01001529">
    <property type="protein sequence ID" value="KMZ61146.1"/>
    <property type="molecule type" value="Genomic_DNA"/>
</dbReference>
<evidence type="ECO:0000256" key="9">
    <source>
        <dbReference type="RuleBase" id="RU003796"/>
    </source>
</evidence>
<dbReference type="AlphaFoldDB" id="A0A0K9NWL4"/>
<keyword evidence="6 9" id="KW-0804">Transcription</keyword>
<keyword evidence="10" id="KW-1133">Transmembrane helix</keyword>
<evidence type="ECO:0000256" key="4">
    <source>
        <dbReference type="ARBA" id="ARBA00023015"/>
    </source>
</evidence>
<feature type="transmembrane region" description="Helical" evidence="10">
    <location>
        <begin position="161"/>
        <end position="183"/>
    </location>
</feature>
<dbReference type="Pfam" id="PF02319">
    <property type="entry name" value="WHD_E2F_TDP"/>
    <property type="match status" value="1"/>
</dbReference>
<organism evidence="12 13">
    <name type="scientific">Zostera marina</name>
    <name type="common">Eelgrass</name>
    <dbReference type="NCBI Taxonomy" id="29655"/>
    <lineage>
        <taxon>Eukaryota</taxon>
        <taxon>Viridiplantae</taxon>
        <taxon>Streptophyta</taxon>
        <taxon>Embryophyta</taxon>
        <taxon>Tracheophyta</taxon>
        <taxon>Spermatophyta</taxon>
        <taxon>Magnoliopsida</taxon>
        <taxon>Liliopsida</taxon>
        <taxon>Zosteraceae</taxon>
        <taxon>Zostera</taxon>
    </lineage>
</organism>
<dbReference type="OrthoDB" id="5318at2759"/>
<feature type="domain" description="E2F/DP family winged-helix DNA-binding" evidence="11">
    <location>
        <begin position="23"/>
        <end position="88"/>
    </location>
</feature>
<evidence type="ECO:0000259" key="11">
    <source>
        <dbReference type="SMART" id="SM01372"/>
    </source>
</evidence>
<evidence type="ECO:0000256" key="7">
    <source>
        <dbReference type="ARBA" id="ARBA00023242"/>
    </source>
</evidence>
<evidence type="ECO:0000256" key="10">
    <source>
        <dbReference type="SAM" id="Phobius"/>
    </source>
</evidence>
<reference evidence="13" key="1">
    <citation type="journal article" date="2016" name="Nature">
        <title>The genome of the seagrass Zostera marina reveals angiosperm adaptation to the sea.</title>
        <authorList>
            <person name="Olsen J.L."/>
            <person name="Rouze P."/>
            <person name="Verhelst B."/>
            <person name="Lin Y.-C."/>
            <person name="Bayer T."/>
            <person name="Collen J."/>
            <person name="Dattolo E."/>
            <person name="De Paoli E."/>
            <person name="Dittami S."/>
            <person name="Maumus F."/>
            <person name="Michel G."/>
            <person name="Kersting A."/>
            <person name="Lauritano C."/>
            <person name="Lohaus R."/>
            <person name="Toepel M."/>
            <person name="Tonon T."/>
            <person name="Vanneste K."/>
            <person name="Amirebrahimi M."/>
            <person name="Brakel J."/>
            <person name="Bostroem C."/>
            <person name="Chovatia M."/>
            <person name="Grimwood J."/>
            <person name="Jenkins J.W."/>
            <person name="Jueterbock A."/>
            <person name="Mraz A."/>
            <person name="Stam W.T."/>
            <person name="Tice H."/>
            <person name="Bornberg-Bauer E."/>
            <person name="Green P.J."/>
            <person name="Pearson G.A."/>
            <person name="Procaccini G."/>
            <person name="Duarte C.M."/>
            <person name="Schmutz J."/>
            <person name="Reusch T.B.H."/>
            <person name="Van de Peer Y."/>
        </authorList>
    </citation>
    <scope>NUCLEOTIDE SEQUENCE [LARGE SCALE GENOMIC DNA]</scope>
    <source>
        <strain evidence="13">cv. Finnish</strain>
    </source>
</reference>